<dbReference type="InterPro" id="IPR052595">
    <property type="entry name" value="LRRC69/RLP"/>
</dbReference>
<evidence type="ECO:0000313" key="5">
    <source>
        <dbReference type="Proteomes" id="UP000831290"/>
    </source>
</evidence>
<dbReference type="PROSITE" id="PS51257">
    <property type="entry name" value="PROKAR_LIPOPROTEIN"/>
    <property type="match status" value="1"/>
</dbReference>
<dbReference type="KEGG" id="fbm:MQE35_03800"/>
<dbReference type="InterPro" id="IPR025875">
    <property type="entry name" value="Leu-rich_rpt_4"/>
</dbReference>
<evidence type="ECO:0000313" key="4">
    <source>
        <dbReference type="EMBL" id="UOB18418.1"/>
    </source>
</evidence>
<gene>
    <name evidence="4" type="ORF">MQE35_03800</name>
</gene>
<dbReference type="SMART" id="SM00364">
    <property type="entry name" value="LRR_BAC"/>
    <property type="match status" value="6"/>
</dbReference>
<feature type="domain" description="Disease resistance R13L4/SHOC-2-like LRR" evidence="3">
    <location>
        <begin position="358"/>
        <end position="429"/>
    </location>
</feature>
<dbReference type="InterPro" id="IPR055414">
    <property type="entry name" value="LRR_R13L4/SHOC2-like"/>
</dbReference>
<dbReference type="SUPFAM" id="SSF52058">
    <property type="entry name" value="L domain-like"/>
    <property type="match status" value="1"/>
</dbReference>
<dbReference type="PRINTS" id="PR00019">
    <property type="entry name" value="LEURICHRPT"/>
</dbReference>
<dbReference type="Pfam" id="PF12799">
    <property type="entry name" value="LRR_4"/>
    <property type="match status" value="1"/>
</dbReference>
<evidence type="ECO:0000256" key="1">
    <source>
        <dbReference type="ARBA" id="ARBA00022614"/>
    </source>
</evidence>
<dbReference type="AlphaFoldDB" id="A0A9E6ZV93"/>
<dbReference type="InterPro" id="IPR032675">
    <property type="entry name" value="LRR_dom_sf"/>
</dbReference>
<keyword evidence="5" id="KW-1185">Reference proteome</keyword>
<name>A0A9E6ZV93_9FLAO</name>
<dbReference type="InterPro" id="IPR001611">
    <property type="entry name" value="Leu-rich_rpt"/>
</dbReference>
<reference evidence="4" key="1">
    <citation type="submission" date="2022-03" db="EMBL/GenBank/DDBJ databases">
        <title>Description of Abyssus ytuae gen. nov., sp. nov., a novel member of the family Flavobacteriaceae isolated from the sediment of Mariana Trench.</title>
        <authorList>
            <person name="Zhang J."/>
            <person name="Xu X."/>
        </authorList>
    </citation>
    <scope>NUCLEOTIDE SEQUENCE</scope>
    <source>
        <strain evidence="4">MT3330</strain>
    </source>
</reference>
<sequence>MKNLFKFLTFIFLVFAGCSKDIDAELPYANTGKILAFSFQAKDNFALNDNIVATIDEETKNITATVPFGTERTSLLPLVEVSQGVTYSPAGAVDFTNPVTYTLITVSKKVINYKVSVKEADSNASDAKKIIGFVFRAADNNEALEEDVTAEIEEENKIITATVPFGTELASLLPEVEVSEKATVSPTGAQDFTNEVDYVVTAENGTTATYKVSVKEADPGTGKQILSFVFKATDNAVLNGEDVAAKIDQDNHTIIADILASIDATALTPSIEVSEGATVSSSGPQECSNEVIYTVTAQDATQATYTFTFNFTATTQKEVLMAIYKSNPCNTLGWDFNEDISDWTGVTVDDSEDNIIGLSLPSRKLTNLPAGIGQLTSLEDLILGNNQLTELPAEIGQLTLLEILYIGENELTGLPAEIGQLESLKELDLSGNQLTGLPEEIGQLASLEYLNLNKNQLTGLPAEIDQLTLLEILELKENLLTGLPTEIGQLESLKELLLSGNQLTSIPEQIGNLTDLTHLGLYDNKLEGVPVQIGNLINLTHLDLGKNLLTSIPAEIGNLESLEILYLDDNDQLTSIPQEVCDLEEDQETTINKDDGAICEGSEDD</sequence>
<feature type="domain" description="Disease resistance R13L4/SHOC-2-like LRR" evidence="3">
    <location>
        <begin position="439"/>
        <end position="523"/>
    </location>
</feature>
<protein>
    <submittedName>
        <fullName evidence="4">Leucine-rich repeat domain-containing protein</fullName>
    </submittedName>
</protein>
<organism evidence="4 5">
    <name type="scientific">Abyssalbus ytuae</name>
    <dbReference type="NCBI Taxonomy" id="2926907"/>
    <lineage>
        <taxon>Bacteria</taxon>
        <taxon>Pseudomonadati</taxon>
        <taxon>Bacteroidota</taxon>
        <taxon>Flavobacteriia</taxon>
        <taxon>Flavobacteriales</taxon>
        <taxon>Flavobacteriaceae</taxon>
        <taxon>Abyssalbus</taxon>
    </lineage>
</organism>
<accession>A0A9E6ZV93</accession>
<dbReference type="EMBL" id="CP094358">
    <property type="protein sequence ID" value="UOB18418.1"/>
    <property type="molecule type" value="Genomic_DNA"/>
</dbReference>
<dbReference type="FunFam" id="3.80.10.10:FF:000041">
    <property type="entry name" value="LRR receptor-like serine/threonine-protein kinase ERECTA"/>
    <property type="match status" value="2"/>
</dbReference>
<dbReference type="Proteomes" id="UP000831290">
    <property type="component" value="Chromosome"/>
</dbReference>
<dbReference type="Gene3D" id="2.60.40.2340">
    <property type="match status" value="3"/>
</dbReference>
<evidence type="ECO:0000256" key="2">
    <source>
        <dbReference type="ARBA" id="ARBA00022737"/>
    </source>
</evidence>
<keyword evidence="1" id="KW-0433">Leucine-rich repeat</keyword>
<keyword evidence="2" id="KW-0677">Repeat</keyword>
<dbReference type="Pfam" id="PF23598">
    <property type="entry name" value="LRR_14"/>
    <property type="match status" value="2"/>
</dbReference>
<dbReference type="PANTHER" id="PTHR48057">
    <property type="entry name" value="LEUCINE-RICH REPEAT SERINE/THREONINE-PROTEIN KINASE 1"/>
    <property type="match status" value="1"/>
</dbReference>
<proteinExistence type="predicted"/>
<dbReference type="SMART" id="SM00369">
    <property type="entry name" value="LRR_TYP"/>
    <property type="match status" value="9"/>
</dbReference>
<dbReference type="PROSITE" id="PS51450">
    <property type="entry name" value="LRR"/>
    <property type="match status" value="5"/>
</dbReference>
<dbReference type="RefSeq" id="WP_255844624.1">
    <property type="nucleotide sequence ID" value="NZ_CP094358.1"/>
</dbReference>
<dbReference type="Gene3D" id="3.80.10.10">
    <property type="entry name" value="Ribonuclease Inhibitor"/>
    <property type="match status" value="2"/>
</dbReference>
<dbReference type="InterPro" id="IPR003591">
    <property type="entry name" value="Leu-rich_rpt_typical-subtyp"/>
</dbReference>
<dbReference type="PANTHER" id="PTHR48057:SF7">
    <property type="entry name" value="LEUCINE-RICH REPEAT SERINE_THREONINE-PROTEIN KINASE 1"/>
    <property type="match status" value="1"/>
</dbReference>
<evidence type="ECO:0000259" key="3">
    <source>
        <dbReference type="Pfam" id="PF23598"/>
    </source>
</evidence>